<evidence type="ECO:0000313" key="1">
    <source>
        <dbReference type="EMBL" id="MPN24422.1"/>
    </source>
</evidence>
<reference evidence="1" key="1">
    <citation type="submission" date="2019-08" db="EMBL/GenBank/DDBJ databases">
        <authorList>
            <person name="Kucharzyk K."/>
            <person name="Murdoch R.W."/>
            <person name="Higgins S."/>
            <person name="Loffler F."/>
        </authorList>
    </citation>
    <scope>NUCLEOTIDE SEQUENCE</scope>
</reference>
<sequence>MISREFLMHWNSMQPLILKHGLCKRGIIALFPNLHLKNLKNIHQNILEKQG</sequence>
<protein>
    <submittedName>
        <fullName evidence="1">Uncharacterized protein</fullName>
    </submittedName>
</protein>
<dbReference type="AlphaFoldDB" id="A0A645GEI3"/>
<organism evidence="1">
    <name type="scientific">bioreactor metagenome</name>
    <dbReference type="NCBI Taxonomy" id="1076179"/>
    <lineage>
        <taxon>unclassified sequences</taxon>
        <taxon>metagenomes</taxon>
        <taxon>ecological metagenomes</taxon>
    </lineage>
</organism>
<gene>
    <name evidence="1" type="ORF">SDC9_171821</name>
</gene>
<name>A0A645GEI3_9ZZZZ</name>
<accession>A0A645GEI3</accession>
<proteinExistence type="predicted"/>
<comment type="caution">
    <text evidence="1">The sequence shown here is derived from an EMBL/GenBank/DDBJ whole genome shotgun (WGS) entry which is preliminary data.</text>
</comment>
<dbReference type="EMBL" id="VSSQ01073274">
    <property type="protein sequence ID" value="MPN24422.1"/>
    <property type="molecule type" value="Genomic_DNA"/>
</dbReference>